<evidence type="ECO:0000313" key="1">
    <source>
        <dbReference type="EMBL" id="KKN79239.1"/>
    </source>
</evidence>
<proteinExistence type="predicted"/>
<comment type="caution">
    <text evidence="1">The sequence shown here is derived from an EMBL/GenBank/DDBJ whole genome shotgun (WGS) entry which is preliminary data.</text>
</comment>
<sequence length="82" mass="9614">MQNSFIDIHIAKSIMNYKLKPDIIKLWDQANTQKPGSSGWNAIMNEIDYKLKKLTKMEGIFKVNEFLQYEVYQLKNESGLTE</sequence>
<dbReference type="AlphaFoldDB" id="A0A0F9TJ02"/>
<reference evidence="1" key="1">
    <citation type="journal article" date="2015" name="Nature">
        <title>Complex archaea that bridge the gap between prokaryotes and eukaryotes.</title>
        <authorList>
            <person name="Spang A."/>
            <person name="Saw J.H."/>
            <person name="Jorgensen S.L."/>
            <person name="Zaremba-Niedzwiedzka K."/>
            <person name="Martijn J."/>
            <person name="Lind A.E."/>
            <person name="van Eijk R."/>
            <person name="Schleper C."/>
            <person name="Guy L."/>
            <person name="Ettema T.J."/>
        </authorList>
    </citation>
    <scope>NUCLEOTIDE SEQUENCE</scope>
</reference>
<protein>
    <submittedName>
        <fullName evidence="1">Uncharacterized protein</fullName>
    </submittedName>
</protein>
<organism evidence="1">
    <name type="scientific">marine sediment metagenome</name>
    <dbReference type="NCBI Taxonomy" id="412755"/>
    <lineage>
        <taxon>unclassified sequences</taxon>
        <taxon>metagenomes</taxon>
        <taxon>ecological metagenomes</taxon>
    </lineage>
</organism>
<dbReference type="EMBL" id="LAZR01000251">
    <property type="protein sequence ID" value="KKN79239.1"/>
    <property type="molecule type" value="Genomic_DNA"/>
</dbReference>
<accession>A0A0F9TJ02</accession>
<name>A0A0F9TJ02_9ZZZZ</name>
<gene>
    <name evidence="1" type="ORF">LCGC14_0342570</name>
</gene>